<sequence length="150" mass="17524">MLASSVLQSGDQNWVSVSRAIRNHSTESRPHEYFSQKNCALQYGELLEKAETPKRKRSEKNEVIPVETQGLQIVNKLRLEYMQHLVEQIKKQQKDYFQLSDEIEMINGGQCDEKLKEMWEEIQESGRLYSKCKRTRCDGHKLAGVSRARH</sequence>
<dbReference type="EMBL" id="VXIV02001556">
    <property type="protein sequence ID" value="KAF6031894.1"/>
    <property type="molecule type" value="Genomic_DNA"/>
</dbReference>
<organism evidence="1 2">
    <name type="scientific">Bugula neritina</name>
    <name type="common">Brown bryozoan</name>
    <name type="synonym">Sertularia neritina</name>
    <dbReference type="NCBI Taxonomy" id="10212"/>
    <lineage>
        <taxon>Eukaryota</taxon>
        <taxon>Metazoa</taxon>
        <taxon>Spiralia</taxon>
        <taxon>Lophotrochozoa</taxon>
        <taxon>Bryozoa</taxon>
        <taxon>Gymnolaemata</taxon>
        <taxon>Cheilostomatida</taxon>
        <taxon>Flustrina</taxon>
        <taxon>Buguloidea</taxon>
        <taxon>Bugulidae</taxon>
        <taxon>Bugula</taxon>
    </lineage>
</organism>
<reference evidence="1" key="1">
    <citation type="submission" date="2020-06" db="EMBL/GenBank/DDBJ databases">
        <title>Draft genome of Bugula neritina, a colonial animal packing powerful symbionts and potential medicines.</title>
        <authorList>
            <person name="Rayko M."/>
        </authorList>
    </citation>
    <scope>NUCLEOTIDE SEQUENCE [LARGE SCALE GENOMIC DNA]</scope>
    <source>
        <strain evidence="1">Kwan_BN1</strain>
    </source>
</reference>
<evidence type="ECO:0000313" key="1">
    <source>
        <dbReference type="EMBL" id="KAF6031894.1"/>
    </source>
</evidence>
<dbReference type="PANTHER" id="PTHR15398:SF4">
    <property type="entry name" value="BROMODOMAIN-CONTAINING PROTEIN 8 ISOFORM X1"/>
    <property type="match status" value="1"/>
</dbReference>
<name>A0A7J7K1R0_BUGNE</name>
<dbReference type="Proteomes" id="UP000593567">
    <property type="component" value="Unassembled WGS sequence"/>
</dbReference>
<protein>
    <submittedName>
        <fullName evidence="1">BRD8</fullName>
    </submittedName>
</protein>
<dbReference type="AlphaFoldDB" id="A0A7J7K1R0"/>
<proteinExistence type="predicted"/>
<evidence type="ECO:0000313" key="2">
    <source>
        <dbReference type="Proteomes" id="UP000593567"/>
    </source>
</evidence>
<keyword evidence="2" id="KW-1185">Reference proteome</keyword>
<dbReference type="GO" id="GO:0035267">
    <property type="term" value="C:NuA4 histone acetyltransferase complex"/>
    <property type="evidence" value="ECO:0007669"/>
    <property type="project" value="TreeGrafter"/>
</dbReference>
<gene>
    <name evidence="1" type="ORF">EB796_009796</name>
</gene>
<dbReference type="OrthoDB" id="6161120at2759"/>
<dbReference type="PANTHER" id="PTHR15398">
    <property type="entry name" value="BROMODOMAIN-CONTAINING PROTEIN 8"/>
    <property type="match status" value="1"/>
</dbReference>
<comment type="caution">
    <text evidence="1">The sequence shown here is derived from an EMBL/GenBank/DDBJ whole genome shotgun (WGS) entry which is preliminary data.</text>
</comment>
<accession>A0A7J7K1R0</accession>